<reference evidence="5 6" key="1">
    <citation type="submission" date="2020-03" db="EMBL/GenBank/DDBJ databases">
        <title>Bacterial isolates of synthetic phycosphere.</title>
        <authorList>
            <person name="Fu H."/>
            <person name="Moran M.A."/>
        </authorList>
    </citation>
    <scope>NUCLEOTIDE SEQUENCE [LARGE SCALE GENOMIC DNA]</scope>
    <source>
        <strain evidence="5 6">HF1</strain>
    </source>
</reference>
<accession>A0ABX0VSJ3</accession>
<evidence type="ECO:0000256" key="1">
    <source>
        <dbReference type="ARBA" id="ARBA00009387"/>
    </source>
</evidence>
<comment type="caution">
    <text evidence="5">The sequence shown here is derived from an EMBL/GenBank/DDBJ whole genome shotgun (WGS) entry which is preliminary data.</text>
</comment>
<feature type="region of interest" description="Disordered" evidence="2">
    <location>
        <begin position="205"/>
        <end position="236"/>
    </location>
</feature>
<evidence type="ECO:0000313" key="5">
    <source>
        <dbReference type="EMBL" id="NIY70866.1"/>
    </source>
</evidence>
<keyword evidence="6" id="KW-1185">Reference proteome</keyword>
<name>A0ABX0VSJ3_9RHOB</name>
<dbReference type="Pfam" id="PF01464">
    <property type="entry name" value="SLT"/>
    <property type="match status" value="1"/>
</dbReference>
<dbReference type="EMBL" id="JAATOP010000001">
    <property type="protein sequence ID" value="NIY70866.1"/>
    <property type="molecule type" value="Genomic_DNA"/>
</dbReference>
<dbReference type="RefSeq" id="WP_167635762.1">
    <property type="nucleotide sequence ID" value="NZ_JAATOP010000001.1"/>
</dbReference>
<evidence type="ECO:0000313" key="6">
    <source>
        <dbReference type="Proteomes" id="UP000709466"/>
    </source>
</evidence>
<evidence type="ECO:0000256" key="2">
    <source>
        <dbReference type="SAM" id="MobiDB-lite"/>
    </source>
</evidence>
<evidence type="ECO:0000259" key="4">
    <source>
        <dbReference type="Pfam" id="PF01464"/>
    </source>
</evidence>
<feature type="chain" id="PRO_5046364296" evidence="3">
    <location>
        <begin position="18"/>
        <end position="290"/>
    </location>
</feature>
<proteinExistence type="inferred from homology"/>
<feature type="domain" description="Transglycosylase SLT" evidence="4">
    <location>
        <begin position="28"/>
        <end position="149"/>
    </location>
</feature>
<comment type="similarity">
    <text evidence="1">Belongs to the virb1 family.</text>
</comment>
<evidence type="ECO:0000256" key="3">
    <source>
        <dbReference type="SAM" id="SignalP"/>
    </source>
</evidence>
<protein>
    <submittedName>
        <fullName evidence="5">Lytic transglycosylase domain-containing protein</fullName>
    </submittedName>
</protein>
<gene>
    <name evidence="5" type="ORF">HCZ30_00285</name>
</gene>
<sequence>MRFLVSLFALLATPALANLPDCEGLAAVAGQEAGLPETLLPAVARMESGYAINGVDRRAWPWTLNQGGRSMYFDTRAEAQAYLEQAVAEGVTNIDVGCMQINYRWHHDNFPSLADMLDPDLNTRYGAQFMAELYNQLGGWDAATASYHSRDTDRGTAYRERVYNIVAEIRQEDPVPLPEPQRGFLTRSPMPLVAMAPTVEVYLASEDDSPEDTPQSGAPEHTPRPRARGTYDDAAPIAVVLNAPTEEPRTEGRWRVTDNRVLASRESLPPRLQRDWDKIEAFRELFGSAQ</sequence>
<keyword evidence="3" id="KW-0732">Signal</keyword>
<dbReference type="InterPro" id="IPR008258">
    <property type="entry name" value="Transglycosylase_SLT_dom_1"/>
</dbReference>
<feature type="signal peptide" evidence="3">
    <location>
        <begin position="1"/>
        <end position="17"/>
    </location>
</feature>
<dbReference type="Gene3D" id="1.10.530.10">
    <property type="match status" value="1"/>
</dbReference>
<dbReference type="Proteomes" id="UP000709466">
    <property type="component" value="Unassembled WGS sequence"/>
</dbReference>
<dbReference type="InterPro" id="IPR023346">
    <property type="entry name" value="Lysozyme-like_dom_sf"/>
</dbReference>
<organism evidence="5 6">
    <name type="scientific">Marivivens donghaensis</name>
    <dbReference type="NCBI Taxonomy" id="1699413"/>
    <lineage>
        <taxon>Bacteria</taxon>
        <taxon>Pseudomonadati</taxon>
        <taxon>Pseudomonadota</taxon>
        <taxon>Alphaproteobacteria</taxon>
        <taxon>Rhodobacterales</taxon>
        <taxon>Paracoccaceae</taxon>
        <taxon>Marivivens group</taxon>
        <taxon>Marivivens</taxon>
    </lineage>
</organism>
<dbReference type="SUPFAM" id="SSF53955">
    <property type="entry name" value="Lysozyme-like"/>
    <property type="match status" value="1"/>
</dbReference>